<keyword evidence="1" id="KW-0547">Nucleotide-binding</keyword>
<evidence type="ECO:0000313" key="4">
    <source>
        <dbReference type="EMBL" id="KKS45487.1"/>
    </source>
</evidence>
<name>A0A0G0Z9T7_9BACT</name>
<dbReference type="PROSITE" id="PS51459">
    <property type="entry name" value="FIDO"/>
    <property type="match status" value="1"/>
</dbReference>
<reference evidence="4 5" key="1">
    <citation type="journal article" date="2015" name="Nature">
        <title>rRNA introns, odd ribosomes, and small enigmatic genomes across a large radiation of phyla.</title>
        <authorList>
            <person name="Brown C.T."/>
            <person name="Hug L.A."/>
            <person name="Thomas B.C."/>
            <person name="Sharon I."/>
            <person name="Castelle C.J."/>
            <person name="Singh A."/>
            <person name="Wilkins M.J."/>
            <person name="Williams K.H."/>
            <person name="Banfield J.F."/>
        </authorList>
    </citation>
    <scope>NUCLEOTIDE SEQUENCE [LARGE SCALE GENOMIC DNA]</scope>
</reference>
<evidence type="ECO:0000313" key="5">
    <source>
        <dbReference type="Proteomes" id="UP000034951"/>
    </source>
</evidence>
<evidence type="ECO:0000256" key="1">
    <source>
        <dbReference type="PIRSR" id="PIRSR640198-2"/>
    </source>
</evidence>
<feature type="domain" description="Fido" evidence="3">
    <location>
        <begin position="213"/>
        <end position="346"/>
    </location>
</feature>
<dbReference type="Proteomes" id="UP000034951">
    <property type="component" value="Unassembled WGS sequence"/>
</dbReference>
<dbReference type="PANTHER" id="PTHR13504">
    <property type="entry name" value="FIDO DOMAIN-CONTAINING PROTEIN DDB_G0283145"/>
    <property type="match status" value="1"/>
</dbReference>
<keyword evidence="1" id="KW-0067">ATP-binding</keyword>
<gene>
    <name evidence="4" type="ORF">UV10_C0022G0008</name>
</gene>
<dbReference type="Pfam" id="PF02661">
    <property type="entry name" value="Fic"/>
    <property type="match status" value="1"/>
</dbReference>
<dbReference type="PANTHER" id="PTHR13504:SF38">
    <property type="entry name" value="FIDO DOMAIN-CONTAINING PROTEIN"/>
    <property type="match status" value="1"/>
</dbReference>
<feature type="site" description="Important for autoinhibition of adenylyltransferase activity" evidence="2">
    <location>
        <position position="163"/>
    </location>
</feature>
<dbReference type="AlphaFoldDB" id="A0A0G0Z9T7"/>
<dbReference type="GO" id="GO:0005524">
    <property type="term" value="F:ATP binding"/>
    <property type="evidence" value="ECO:0007669"/>
    <property type="project" value="UniProtKB-KW"/>
</dbReference>
<evidence type="ECO:0000259" key="3">
    <source>
        <dbReference type="PROSITE" id="PS51459"/>
    </source>
</evidence>
<dbReference type="InterPro" id="IPR003812">
    <property type="entry name" value="Fido"/>
</dbReference>
<dbReference type="InterPro" id="IPR040198">
    <property type="entry name" value="Fido_containing"/>
</dbReference>
<organism evidence="4 5">
    <name type="scientific">Candidatus Azambacteria bacterium GW2011_GWA1_42_19</name>
    <dbReference type="NCBI Taxonomy" id="1618609"/>
    <lineage>
        <taxon>Bacteria</taxon>
        <taxon>Candidatus Azamiibacteriota</taxon>
    </lineage>
</organism>
<feature type="binding site" evidence="1">
    <location>
        <begin position="292"/>
        <end position="299"/>
    </location>
    <ligand>
        <name>ATP</name>
        <dbReference type="ChEBI" id="CHEBI:30616"/>
    </ligand>
</feature>
<dbReference type="EMBL" id="LCDE01000022">
    <property type="protein sequence ID" value="KKS45487.1"/>
    <property type="molecule type" value="Genomic_DNA"/>
</dbReference>
<proteinExistence type="predicted"/>
<dbReference type="SUPFAM" id="SSF140931">
    <property type="entry name" value="Fic-like"/>
    <property type="match status" value="1"/>
</dbReference>
<comment type="caution">
    <text evidence="4">The sequence shown here is derived from an EMBL/GenBank/DDBJ whole genome shotgun (WGS) entry which is preliminary data.</text>
</comment>
<accession>A0A0G0Z9T7</accession>
<evidence type="ECO:0000256" key="2">
    <source>
        <dbReference type="PIRSR" id="PIRSR640198-3"/>
    </source>
</evidence>
<dbReference type="InterPro" id="IPR036597">
    <property type="entry name" value="Fido-like_dom_sf"/>
</dbReference>
<protein>
    <submittedName>
        <fullName evidence="4">Fic family protein</fullName>
    </submittedName>
</protein>
<sequence length="358" mass="40618">MHINDTKMKKISPKQQKVIRIFIEKGTMSSSETRDVFLKMGENISLVTVKRALSEMTKERTLITEGSGRATKYKISAIGRIFAEIDAKKYSSIEPDKRYGLSSYNFDLLSSLPAGIFSDDELKILNSATKEYKKRTKDLPPAIQKRELERLIIELSWKSSKIEGNTYTLLDTEKLILENKEAPGHSKKEARMILNHKDAFNFIHENKSRFKTLTRKNLEELHALLVRDLSVGLGLRSKPVGVTGSIYKPLDNIHQISEAVSKLSAAVGRMQTPYAKALIALLGISYIQPLEDGNKRTARLMANALLLSYGCVPLSYRSVDENDYREAVFVFYELNSIMPFKKIFVSQYDFASKNYAVK</sequence>
<dbReference type="Gene3D" id="1.10.3290.10">
    <property type="entry name" value="Fido-like domain"/>
    <property type="match status" value="1"/>
</dbReference>